<dbReference type="GO" id="GO:0003677">
    <property type="term" value="F:DNA binding"/>
    <property type="evidence" value="ECO:0007669"/>
    <property type="project" value="UniProtKB-KW"/>
</dbReference>
<dbReference type="EMBL" id="QXDA01000004">
    <property type="protein sequence ID" value="RIA22647.1"/>
    <property type="molecule type" value="Genomic_DNA"/>
</dbReference>
<protein>
    <submittedName>
        <fullName evidence="1">DNA-binding transcriptional regulator Cro</fullName>
    </submittedName>
</protein>
<evidence type="ECO:0000313" key="2">
    <source>
        <dbReference type="Proteomes" id="UP000265836"/>
    </source>
</evidence>
<gene>
    <name evidence="1" type="ORF">DFO61_3337</name>
</gene>
<keyword evidence="1" id="KW-0238">DNA-binding</keyword>
<dbReference type="Proteomes" id="UP000265836">
    <property type="component" value="Unassembled WGS sequence"/>
</dbReference>
<sequence>MLTSEVIDFFKGKSKVAAALKISPAAVSQWGDEPPAGRQFQIQVITGGKLMASPAVAVDQAA</sequence>
<dbReference type="InterPro" id="IPR010982">
    <property type="entry name" value="Lambda_DNA-bd_dom_sf"/>
</dbReference>
<dbReference type="SUPFAM" id="SSF47413">
    <property type="entry name" value="lambda repressor-like DNA-binding domains"/>
    <property type="match status" value="1"/>
</dbReference>
<proteinExistence type="predicted"/>
<evidence type="ECO:0000313" key="1">
    <source>
        <dbReference type="EMBL" id="RIA22647.1"/>
    </source>
</evidence>
<dbReference type="RefSeq" id="WP_119693796.1">
    <property type="nucleotide sequence ID" value="NZ_QXDA01000004.1"/>
</dbReference>
<reference evidence="1 2" key="1">
    <citation type="submission" date="2018-08" db="EMBL/GenBank/DDBJ databases">
        <title>Genome sequencing of rice bacterial endophytes.</title>
        <authorList>
            <person name="Venturi V."/>
        </authorList>
    </citation>
    <scope>NUCLEOTIDE SEQUENCE [LARGE SCALE GENOMIC DNA]</scope>
    <source>
        <strain evidence="1 2">E1205</strain>
    </source>
</reference>
<dbReference type="AlphaFoldDB" id="A0A397MIR2"/>
<dbReference type="Pfam" id="PF14549">
    <property type="entry name" value="P22_Cro"/>
    <property type="match status" value="1"/>
</dbReference>
<organism evidence="1 2">
    <name type="scientific">Ectopseudomonas oleovorans</name>
    <name type="common">Pseudomonas oleovorans</name>
    <dbReference type="NCBI Taxonomy" id="301"/>
    <lineage>
        <taxon>Bacteria</taxon>
        <taxon>Pseudomonadati</taxon>
        <taxon>Pseudomonadota</taxon>
        <taxon>Gammaproteobacteria</taxon>
        <taxon>Pseudomonadales</taxon>
        <taxon>Pseudomonadaceae</taxon>
        <taxon>Ectopseudomonas</taxon>
    </lineage>
</organism>
<dbReference type="Gene3D" id="1.10.260.40">
    <property type="entry name" value="lambda repressor-like DNA-binding domains"/>
    <property type="match status" value="1"/>
</dbReference>
<comment type="caution">
    <text evidence="1">The sequence shown here is derived from an EMBL/GenBank/DDBJ whole genome shotgun (WGS) entry which is preliminary data.</text>
</comment>
<name>A0A397MIR2_ECTOL</name>
<accession>A0A397MIR2</accession>